<evidence type="ECO:0000259" key="2">
    <source>
        <dbReference type="Pfam" id="PF13282"/>
    </source>
</evidence>
<dbReference type="EMBL" id="LNQE01000067">
    <property type="protein sequence ID" value="KUG29567.1"/>
    <property type="molecule type" value="Genomic_DNA"/>
</dbReference>
<name>A0A0W8G8T8_9ZZZZ</name>
<protein>
    <recommendedName>
        <fullName evidence="2">DUF4070 domain-containing protein</fullName>
    </recommendedName>
</protein>
<proteinExistence type="predicted"/>
<accession>A0A0W8G8T8</accession>
<dbReference type="AlphaFoldDB" id="A0A0W8G8T8"/>
<organism evidence="3">
    <name type="scientific">hydrocarbon metagenome</name>
    <dbReference type="NCBI Taxonomy" id="938273"/>
    <lineage>
        <taxon>unclassified sequences</taxon>
        <taxon>metagenomes</taxon>
        <taxon>ecological metagenomes</taxon>
    </lineage>
</organism>
<comment type="caution">
    <text evidence="3">The sequence shown here is derived from an EMBL/GenBank/DDBJ whole genome shotgun (WGS) entry which is preliminary data.</text>
</comment>
<feature type="region of interest" description="Disordered" evidence="1">
    <location>
        <begin position="1"/>
        <end position="38"/>
    </location>
</feature>
<dbReference type="Pfam" id="PF13282">
    <property type="entry name" value="DUF4070"/>
    <property type="match status" value="1"/>
</dbReference>
<feature type="domain" description="DUF4070" evidence="2">
    <location>
        <begin position="5"/>
        <end position="105"/>
    </location>
</feature>
<evidence type="ECO:0000256" key="1">
    <source>
        <dbReference type="SAM" id="MobiDB-lite"/>
    </source>
</evidence>
<evidence type="ECO:0000313" key="3">
    <source>
        <dbReference type="EMBL" id="KUG29567.1"/>
    </source>
</evidence>
<dbReference type="InterPro" id="IPR025274">
    <property type="entry name" value="DUF4070"/>
</dbReference>
<reference evidence="3" key="1">
    <citation type="journal article" date="2015" name="Proc. Natl. Acad. Sci. U.S.A.">
        <title>Networks of energetic and metabolic interactions define dynamics in microbial communities.</title>
        <authorList>
            <person name="Embree M."/>
            <person name="Liu J.K."/>
            <person name="Al-Bassam M.M."/>
            <person name="Zengler K."/>
        </authorList>
    </citation>
    <scope>NUCLEOTIDE SEQUENCE</scope>
</reference>
<sequence>MSRHMERVLGNILSMRPVRSDPATGKSPPSREKRPPATVLADTCSELRLLARLVWRLGIASRHRVQFWRQLSTVIRKNPSRWRRYLTLLVMGDDILSFTAVIRERAAPSLR</sequence>
<gene>
    <name evidence="3" type="ORF">ASZ90_000524</name>
</gene>